<gene>
    <name evidence="1" type="ORF">OMM_09555</name>
</gene>
<evidence type="ECO:0000313" key="1">
    <source>
        <dbReference type="EMBL" id="ETR69487.1"/>
    </source>
</evidence>
<organism evidence="1 2">
    <name type="scientific">Candidatus Magnetoglobus multicellularis str. Araruama</name>
    <dbReference type="NCBI Taxonomy" id="890399"/>
    <lineage>
        <taxon>Bacteria</taxon>
        <taxon>Pseudomonadati</taxon>
        <taxon>Thermodesulfobacteriota</taxon>
        <taxon>Desulfobacteria</taxon>
        <taxon>Desulfobacterales</taxon>
        <taxon>Desulfobacteraceae</taxon>
        <taxon>Candidatus Magnetoglobus</taxon>
    </lineage>
</organism>
<accession>A0A1V1P3Q7</accession>
<protein>
    <submittedName>
        <fullName evidence="1">Uncharacterized protein</fullName>
    </submittedName>
</protein>
<name>A0A1V1P3Q7_9BACT</name>
<dbReference type="Proteomes" id="UP000189670">
    <property type="component" value="Unassembled WGS sequence"/>
</dbReference>
<reference evidence="2" key="1">
    <citation type="submission" date="2012-11" db="EMBL/GenBank/DDBJ databases">
        <authorList>
            <person name="Lucero-Rivera Y.E."/>
            <person name="Tovar-Ramirez D."/>
        </authorList>
    </citation>
    <scope>NUCLEOTIDE SEQUENCE [LARGE SCALE GENOMIC DNA]</scope>
    <source>
        <strain evidence="2">Araruama</strain>
    </source>
</reference>
<sequence>MNIIFHSFDPGWFQLISGPLLTEMMRDPFVDDITKWQNNANHFEYAEELVAVHSNRCEPQLEAWVLDFWFMIGNTDAIKNG</sequence>
<proteinExistence type="predicted"/>
<dbReference type="EMBL" id="ATBP01000630">
    <property type="protein sequence ID" value="ETR69487.1"/>
    <property type="molecule type" value="Genomic_DNA"/>
</dbReference>
<comment type="caution">
    <text evidence="1">The sequence shown here is derived from an EMBL/GenBank/DDBJ whole genome shotgun (WGS) entry which is preliminary data.</text>
</comment>
<dbReference type="AlphaFoldDB" id="A0A1V1P3Q7"/>
<evidence type="ECO:0000313" key="2">
    <source>
        <dbReference type="Proteomes" id="UP000189670"/>
    </source>
</evidence>